<sequence length="102" mass="11701">MHQLLRMHDFAAESLADALVTKADTENGDLAGEGVNQRHGNAGLVRRARPRRNHDMARRQFRYLFQRDLVVAKHAHVLPQFGQVLHQVVGERVVIVQHQEHK</sequence>
<reference evidence="1" key="1">
    <citation type="submission" date="2016-10" db="EMBL/GenBank/DDBJ databases">
        <title>Sequence of Gallionella enrichment culture.</title>
        <authorList>
            <person name="Poehlein A."/>
            <person name="Muehling M."/>
            <person name="Daniel R."/>
        </authorList>
    </citation>
    <scope>NUCLEOTIDE SEQUENCE</scope>
</reference>
<proteinExistence type="predicted"/>
<accession>A0A1J5QC40</accession>
<name>A0A1J5QC40_9ZZZZ</name>
<protein>
    <submittedName>
        <fullName evidence="1">Uncharacterized protein</fullName>
    </submittedName>
</protein>
<dbReference type="EMBL" id="MLJW01000952">
    <property type="protein sequence ID" value="OIQ81222.1"/>
    <property type="molecule type" value="Genomic_DNA"/>
</dbReference>
<organism evidence="1">
    <name type="scientific">mine drainage metagenome</name>
    <dbReference type="NCBI Taxonomy" id="410659"/>
    <lineage>
        <taxon>unclassified sequences</taxon>
        <taxon>metagenomes</taxon>
        <taxon>ecological metagenomes</taxon>
    </lineage>
</organism>
<comment type="caution">
    <text evidence="1">The sequence shown here is derived from an EMBL/GenBank/DDBJ whole genome shotgun (WGS) entry which is preliminary data.</text>
</comment>
<evidence type="ECO:0000313" key="1">
    <source>
        <dbReference type="EMBL" id="OIQ81222.1"/>
    </source>
</evidence>
<gene>
    <name evidence="1" type="ORF">GALL_370030</name>
</gene>
<dbReference type="AlphaFoldDB" id="A0A1J5QC40"/>